<feature type="region of interest" description="Disordered" evidence="9">
    <location>
        <begin position="173"/>
        <end position="194"/>
    </location>
</feature>
<dbReference type="Gene3D" id="3.80.10.10">
    <property type="entry name" value="Ribonuclease Inhibitor"/>
    <property type="match status" value="1"/>
</dbReference>
<dbReference type="Pfam" id="PF13516">
    <property type="entry name" value="LRR_6"/>
    <property type="match status" value="1"/>
</dbReference>
<accession>A0A6I8NXF3</accession>
<dbReference type="InterPro" id="IPR001611">
    <property type="entry name" value="Leu-rich_rpt"/>
</dbReference>
<reference evidence="10" key="2">
    <citation type="submission" date="2025-08" db="UniProtKB">
        <authorList>
            <consortium name="Ensembl"/>
        </authorList>
    </citation>
    <scope>IDENTIFICATION</scope>
    <source>
        <strain evidence="10">Glennie</strain>
    </source>
</reference>
<dbReference type="GO" id="GO:0019900">
    <property type="term" value="F:kinase binding"/>
    <property type="evidence" value="ECO:0007669"/>
    <property type="project" value="Ensembl"/>
</dbReference>
<dbReference type="Ensembl" id="ENSOANT00000053013.1">
    <property type="protein sequence ID" value="ENSOANP00000045968.1"/>
    <property type="gene ID" value="ENSOANG00000044257.1"/>
</dbReference>
<dbReference type="OMA" id="GGCWALK"/>
<dbReference type="AlphaFoldDB" id="A0A6I8NXF3"/>
<dbReference type="GO" id="GO:0034122">
    <property type="term" value="P:negative regulation of toll-like receptor signaling pathway"/>
    <property type="evidence" value="ECO:0007669"/>
    <property type="project" value="Ensembl"/>
</dbReference>
<evidence type="ECO:0000256" key="6">
    <source>
        <dbReference type="ARBA" id="ARBA00022737"/>
    </source>
</evidence>
<reference evidence="10 11" key="1">
    <citation type="journal article" date="2008" name="Nature">
        <title>Genome analysis of the platypus reveals unique signatures of evolution.</title>
        <authorList>
            <person name="Warren W.C."/>
            <person name="Hillier L.W."/>
            <person name="Marshall Graves J.A."/>
            <person name="Birney E."/>
            <person name="Ponting C.P."/>
            <person name="Grutzner F."/>
            <person name="Belov K."/>
            <person name="Miller W."/>
            <person name="Clarke L."/>
            <person name="Chinwalla A.T."/>
            <person name="Yang S.P."/>
            <person name="Heger A."/>
            <person name="Locke D.P."/>
            <person name="Miethke P."/>
            <person name="Waters P.D."/>
            <person name="Veyrunes F."/>
            <person name="Fulton L."/>
            <person name="Fulton B."/>
            <person name="Graves T."/>
            <person name="Wallis J."/>
            <person name="Puente X.S."/>
            <person name="Lopez-Otin C."/>
            <person name="Ordonez G.R."/>
            <person name="Eichler E.E."/>
            <person name="Chen L."/>
            <person name="Cheng Z."/>
            <person name="Deakin J.E."/>
            <person name="Alsop A."/>
            <person name="Thompson K."/>
            <person name="Kirby P."/>
            <person name="Papenfuss A.T."/>
            <person name="Wakefield M.J."/>
            <person name="Olender T."/>
            <person name="Lancet D."/>
            <person name="Huttley G.A."/>
            <person name="Smit A.F."/>
            <person name="Pask A."/>
            <person name="Temple-Smith P."/>
            <person name="Batzer M.A."/>
            <person name="Walker J.A."/>
            <person name="Konkel M.K."/>
            <person name="Harris R.S."/>
            <person name="Whittington C.M."/>
            <person name="Wong E.S."/>
            <person name="Gemmell N.J."/>
            <person name="Buschiazzo E."/>
            <person name="Vargas Jentzsch I.M."/>
            <person name="Merkel A."/>
            <person name="Schmitz J."/>
            <person name="Zemann A."/>
            <person name="Churakov G."/>
            <person name="Kriegs J.O."/>
            <person name="Brosius J."/>
            <person name="Murchison E.P."/>
            <person name="Sachidanandam R."/>
            <person name="Smith C."/>
            <person name="Hannon G.J."/>
            <person name="Tsend-Ayush E."/>
            <person name="McMillan D."/>
            <person name="Attenborough R."/>
            <person name="Rens W."/>
            <person name="Ferguson-Smith M."/>
            <person name="Lefevre C.M."/>
            <person name="Sharp J.A."/>
            <person name="Nicholas K.R."/>
            <person name="Ray D.A."/>
            <person name="Kube M."/>
            <person name="Reinhardt R."/>
            <person name="Pringle T.H."/>
            <person name="Taylor J."/>
            <person name="Jones R.C."/>
            <person name="Nixon B."/>
            <person name="Dacheux J.L."/>
            <person name="Niwa H."/>
            <person name="Sekita Y."/>
            <person name="Huang X."/>
            <person name="Stark A."/>
            <person name="Kheradpour P."/>
            <person name="Kellis M."/>
            <person name="Flicek P."/>
            <person name="Chen Y."/>
            <person name="Webber C."/>
            <person name="Hardison R."/>
            <person name="Nelson J."/>
            <person name="Hallsworth-Pepin K."/>
            <person name="Delehaunty K."/>
            <person name="Markovic C."/>
            <person name="Minx P."/>
            <person name="Feng Y."/>
            <person name="Kremitzki C."/>
            <person name="Mitreva M."/>
            <person name="Glasscock J."/>
            <person name="Wylie T."/>
            <person name="Wohldmann P."/>
            <person name="Thiru P."/>
            <person name="Nhan M.N."/>
            <person name="Pohl C.S."/>
            <person name="Smith S.M."/>
            <person name="Hou S."/>
            <person name="Nefedov M."/>
            <person name="de Jong P.J."/>
            <person name="Renfree M.B."/>
            <person name="Mardis E.R."/>
            <person name="Wilson R.K."/>
        </authorList>
    </citation>
    <scope>NUCLEOTIDE SEQUENCE [LARGE SCALE GENOMIC DNA]</scope>
    <source>
        <strain evidence="10 11">Glennie</strain>
    </source>
</reference>
<sequence>MLGKSGWAARGKTGSRGPEGPGRSWPGLAALAMSSLVFLCARQLLRHQASACRALERLPPELYPPLFKAAFADGRTWVLRELVRRWPFPLLSFRQLLREGRHDRPRRDSLQAVVLGLEARLGQDAPGPARRRRRLQVLDMTGLPDGDGERDPGTMSLWARTVAVAKTCVGARRRRAGAAGRPPKRPRAEGPAGDTPALEVRADLLVNRTSYGVLKEALEGGGGDGPVRLLCRDFRAEELSLTGTVGLLELLDPLHLRQIDLRFNNLGLSGLCAVIPHVVKFANLVSLKLQYSNVDVRRLSAEMESSFRYFVAQLGKLGRLKELNVGSSRLSGRLRQLVGGLQSPLESLELAFCYLLPADFSYLSQSPHASALKKLDLSGNDLSRALLDPFRTLLREISPSLLHLEVTECQLADPHLATLLPALCRCARLRYLGLSGNPLSTHALKTLLRRSEALGELRLVVYPFPADCYEDPPWPPSSAGPPDREKCSRVQASYSGCCGAAGRAHVLWTTDAYGGGALDYFSL</sequence>
<gene>
    <name evidence="10" type="primary">LRRC14</name>
</gene>
<evidence type="ECO:0000256" key="5">
    <source>
        <dbReference type="ARBA" id="ARBA00022614"/>
    </source>
</evidence>
<dbReference type="GeneTree" id="ENSGT01030000234531"/>
<comment type="similarity">
    <text evidence="2">Belongs to the PRAME family. LRRC14 subfamily.</text>
</comment>
<keyword evidence="6" id="KW-0677">Repeat</keyword>
<keyword evidence="11" id="KW-1185">Reference proteome</keyword>
<comment type="subunit">
    <text evidence="8">Interacts with IKBKB; disrupts IKBKB-IKBKG interaction preventing I-kappa-B-kinase (IKK) core complex formation and leading to a decrease of IKBKB phosphorylation and NF-kappaB activation. Interacts with CHUK.</text>
</comment>
<dbReference type="SUPFAM" id="SSF52047">
    <property type="entry name" value="RNI-like"/>
    <property type="match status" value="1"/>
</dbReference>
<evidence type="ECO:0000256" key="2">
    <source>
        <dbReference type="ARBA" id="ARBA00009552"/>
    </source>
</evidence>
<dbReference type="FunFam" id="3.80.10.10:FF:000119">
    <property type="entry name" value="Leucine-rich repeat-containing 14 isoform b"/>
    <property type="match status" value="1"/>
</dbReference>
<evidence type="ECO:0000313" key="10">
    <source>
        <dbReference type="Ensembl" id="ENSOANP00000045968.1"/>
    </source>
</evidence>
<evidence type="ECO:0000313" key="11">
    <source>
        <dbReference type="Proteomes" id="UP000002279"/>
    </source>
</evidence>
<evidence type="ECO:0000256" key="8">
    <source>
        <dbReference type="ARBA" id="ARBA00063603"/>
    </source>
</evidence>
<dbReference type="Pfam" id="PF00560">
    <property type="entry name" value="LRR_1"/>
    <property type="match status" value="1"/>
</dbReference>
<proteinExistence type="inferred from homology"/>
<evidence type="ECO:0000256" key="7">
    <source>
        <dbReference type="ARBA" id="ARBA00056349"/>
    </source>
</evidence>
<keyword evidence="5" id="KW-0433">Leucine-rich repeat</keyword>
<dbReference type="InParanoid" id="A0A6I8NXF3"/>
<reference evidence="10" key="3">
    <citation type="submission" date="2025-09" db="UniProtKB">
        <authorList>
            <consortium name="Ensembl"/>
        </authorList>
    </citation>
    <scope>IDENTIFICATION</scope>
    <source>
        <strain evidence="10">Glennie</strain>
    </source>
</reference>
<comment type="subcellular location">
    <subcellularLocation>
        <location evidence="1">Cytoplasm</location>
    </subcellularLocation>
</comment>
<evidence type="ECO:0000256" key="3">
    <source>
        <dbReference type="ARBA" id="ARBA00014228"/>
    </source>
</evidence>
<dbReference type="InterPro" id="IPR050694">
    <property type="entry name" value="LRRC14/PRAME"/>
</dbReference>
<dbReference type="InterPro" id="IPR032675">
    <property type="entry name" value="LRR_dom_sf"/>
</dbReference>
<dbReference type="PANTHER" id="PTHR14224:SF9">
    <property type="entry name" value="LEUCINE-RICH REPEAT-CONTAINING PROTEIN 14"/>
    <property type="match status" value="1"/>
</dbReference>
<name>A0A6I8NXF3_ORNAN</name>
<dbReference type="Bgee" id="ENSOANG00000044257">
    <property type="expression patterns" value="Expressed in adult mammalian kidney and 7 other cell types or tissues"/>
</dbReference>
<dbReference type="Proteomes" id="UP000002279">
    <property type="component" value="Chromosome 4"/>
</dbReference>
<dbReference type="FunCoup" id="A0A6I8NXF3">
    <property type="interactions" value="1306"/>
</dbReference>
<dbReference type="PANTHER" id="PTHR14224">
    <property type="entry name" value="SIMILAR TO PREFERENTIALLY EXPRESSED ANTIGEN IN MELANOMA-LIKE 3"/>
    <property type="match status" value="1"/>
</dbReference>
<feature type="region of interest" description="Disordered" evidence="9">
    <location>
        <begin position="1"/>
        <end position="23"/>
    </location>
</feature>
<protein>
    <recommendedName>
        <fullName evidence="3">Leucine-rich repeat-containing protein 14</fullName>
    </recommendedName>
</protein>
<dbReference type="GO" id="GO:0005737">
    <property type="term" value="C:cytoplasm"/>
    <property type="evidence" value="ECO:0007669"/>
    <property type="project" value="UniProtKB-SubCell"/>
</dbReference>
<keyword evidence="4" id="KW-0963">Cytoplasm</keyword>
<organism evidence="10 11">
    <name type="scientific">Ornithorhynchus anatinus</name>
    <name type="common">Duckbill platypus</name>
    <dbReference type="NCBI Taxonomy" id="9258"/>
    <lineage>
        <taxon>Eukaryota</taxon>
        <taxon>Metazoa</taxon>
        <taxon>Chordata</taxon>
        <taxon>Craniata</taxon>
        <taxon>Vertebrata</taxon>
        <taxon>Euteleostomi</taxon>
        <taxon>Mammalia</taxon>
        <taxon>Monotremata</taxon>
        <taxon>Ornithorhynchidae</taxon>
        <taxon>Ornithorhynchus</taxon>
    </lineage>
</organism>
<comment type="function">
    <text evidence="7">Negatively regulates Toll-like receptor-mediated NF-kappa-B signaling by disrupting IKK core complex formation through interaction with IKBKB.</text>
</comment>
<evidence type="ECO:0000256" key="4">
    <source>
        <dbReference type="ARBA" id="ARBA00022490"/>
    </source>
</evidence>
<evidence type="ECO:0000256" key="9">
    <source>
        <dbReference type="SAM" id="MobiDB-lite"/>
    </source>
</evidence>
<evidence type="ECO:0000256" key="1">
    <source>
        <dbReference type="ARBA" id="ARBA00004496"/>
    </source>
</evidence>